<protein>
    <submittedName>
        <fullName evidence="2">Uncharacterized protein</fullName>
    </submittedName>
</protein>
<dbReference type="Proteomes" id="UP001396334">
    <property type="component" value="Unassembled WGS sequence"/>
</dbReference>
<evidence type="ECO:0000256" key="1">
    <source>
        <dbReference type="SAM" id="MobiDB-lite"/>
    </source>
</evidence>
<name>A0ABR1ZK81_9ROSI</name>
<gene>
    <name evidence="2" type="ORF">V6N11_059507</name>
</gene>
<feature type="compositionally biased region" description="Gly residues" evidence="1">
    <location>
        <begin position="59"/>
        <end position="71"/>
    </location>
</feature>
<evidence type="ECO:0000313" key="3">
    <source>
        <dbReference type="Proteomes" id="UP001396334"/>
    </source>
</evidence>
<feature type="region of interest" description="Disordered" evidence="1">
    <location>
        <begin position="50"/>
        <end position="87"/>
    </location>
</feature>
<evidence type="ECO:0000313" key="2">
    <source>
        <dbReference type="EMBL" id="KAK8481015.1"/>
    </source>
</evidence>
<dbReference type="EMBL" id="JBBPBN010000960">
    <property type="protein sequence ID" value="KAK8481015.1"/>
    <property type="molecule type" value="Genomic_DNA"/>
</dbReference>
<reference evidence="2 3" key="1">
    <citation type="journal article" date="2024" name="G3 (Bethesda)">
        <title>Genome assembly of Hibiscus sabdariffa L. provides insights into metabolisms of medicinal natural products.</title>
        <authorList>
            <person name="Kim T."/>
        </authorList>
    </citation>
    <scope>NUCLEOTIDE SEQUENCE [LARGE SCALE GENOMIC DNA]</scope>
    <source>
        <strain evidence="2">TK-2024</strain>
        <tissue evidence="2">Old leaves</tissue>
    </source>
</reference>
<sequence length="133" mass="14577">MVKLGSDYSPFWTEQRTGLGQRHLELGLLELGYNWGYWIESVGSTRVGSTLGDEAVDGGSKGEGLVQGGSVVGEEDGGENGERQSRLEDRAKVKAVRFWSFRGFGEVPLTRWRLSGRVGVVVKLQTVGAQFQE</sequence>
<proteinExistence type="predicted"/>
<comment type="caution">
    <text evidence="2">The sequence shown here is derived from an EMBL/GenBank/DDBJ whole genome shotgun (WGS) entry which is preliminary data.</text>
</comment>
<keyword evidence="3" id="KW-1185">Reference proteome</keyword>
<accession>A0ABR1ZK81</accession>
<organism evidence="2 3">
    <name type="scientific">Hibiscus sabdariffa</name>
    <name type="common">roselle</name>
    <dbReference type="NCBI Taxonomy" id="183260"/>
    <lineage>
        <taxon>Eukaryota</taxon>
        <taxon>Viridiplantae</taxon>
        <taxon>Streptophyta</taxon>
        <taxon>Embryophyta</taxon>
        <taxon>Tracheophyta</taxon>
        <taxon>Spermatophyta</taxon>
        <taxon>Magnoliopsida</taxon>
        <taxon>eudicotyledons</taxon>
        <taxon>Gunneridae</taxon>
        <taxon>Pentapetalae</taxon>
        <taxon>rosids</taxon>
        <taxon>malvids</taxon>
        <taxon>Malvales</taxon>
        <taxon>Malvaceae</taxon>
        <taxon>Malvoideae</taxon>
        <taxon>Hibiscus</taxon>
    </lineage>
</organism>